<dbReference type="SUPFAM" id="SSF54909">
    <property type="entry name" value="Dimeric alpha+beta barrel"/>
    <property type="match status" value="1"/>
</dbReference>
<evidence type="ECO:0000256" key="3">
    <source>
        <dbReference type="ARBA" id="ARBA00023004"/>
    </source>
</evidence>
<dbReference type="NCBIfam" id="NF008913">
    <property type="entry name" value="PRK12276.1"/>
    <property type="match status" value="1"/>
</dbReference>
<dbReference type="GO" id="GO:0046872">
    <property type="term" value="F:metal ion binding"/>
    <property type="evidence" value="ECO:0007669"/>
    <property type="project" value="UniProtKB-KW"/>
</dbReference>
<evidence type="ECO:0000313" key="4">
    <source>
        <dbReference type="EMBL" id="MBI2677492.1"/>
    </source>
</evidence>
<dbReference type="PANTHER" id="PTHR36843:SF1">
    <property type="entry name" value="COPROHEME DECARBOXYLASE"/>
    <property type="match status" value="1"/>
</dbReference>
<dbReference type="Proteomes" id="UP000779809">
    <property type="component" value="Unassembled WGS sequence"/>
</dbReference>
<keyword evidence="1" id="KW-0349">Heme</keyword>
<protein>
    <submittedName>
        <fullName evidence="4">Heme-dependent peroxidase</fullName>
    </submittedName>
</protein>
<keyword evidence="3" id="KW-0408">Iron</keyword>
<dbReference type="EMBL" id="JACPNR010000004">
    <property type="protein sequence ID" value="MBI2677492.1"/>
    <property type="molecule type" value="Genomic_DNA"/>
</dbReference>
<dbReference type="Gene3D" id="3.30.70.1030">
    <property type="entry name" value="Apc35880, domain 1"/>
    <property type="match status" value="2"/>
</dbReference>
<name>A0A932A6J6_9BACT</name>
<organism evidence="4 5">
    <name type="scientific">Candidatus Korobacter versatilis</name>
    <dbReference type="NCBI Taxonomy" id="658062"/>
    <lineage>
        <taxon>Bacteria</taxon>
        <taxon>Pseudomonadati</taxon>
        <taxon>Acidobacteriota</taxon>
        <taxon>Terriglobia</taxon>
        <taxon>Terriglobales</taxon>
        <taxon>Candidatus Korobacteraceae</taxon>
        <taxon>Candidatus Korobacter</taxon>
    </lineage>
</organism>
<proteinExistence type="predicted"/>
<reference evidence="4" key="1">
    <citation type="submission" date="2020-07" db="EMBL/GenBank/DDBJ databases">
        <title>Huge and variable diversity of episymbiotic CPR bacteria and DPANN archaea in groundwater ecosystems.</title>
        <authorList>
            <person name="He C.Y."/>
            <person name="Keren R."/>
            <person name="Whittaker M."/>
            <person name="Farag I.F."/>
            <person name="Doudna J."/>
            <person name="Cate J.H.D."/>
            <person name="Banfield J.F."/>
        </authorList>
    </citation>
    <scope>NUCLEOTIDE SEQUENCE</scope>
    <source>
        <strain evidence="4">NC_groundwater_580_Pr5_B-0.1um_64_19</strain>
    </source>
</reference>
<dbReference type="AlphaFoldDB" id="A0A932A6J6"/>
<evidence type="ECO:0000313" key="5">
    <source>
        <dbReference type="Proteomes" id="UP000779809"/>
    </source>
</evidence>
<accession>A0A932A6J6</accession>
<sequence>MATRTEVRATELPAVPLTLEGASCLHQMARVRWPEWKKLPAAERAAIAKEFSAWLAPLEAEGKTALFAMIGHKADLMLIHYRESFEGLKSAELAMANLRLCDFLEPSTSYVSVVELGLYDSTLKLYRELTEKGIEPNSAEWKAAVDETLARQAEAMKARLWPKVPPQRYVSFYPMNRLRGEDKNFYTLPIEERQRQMEAHGLVGRRYAGKVQQIITGSIGFDDWEWGVDLFSDDPLQFKKLIYEMRFDEVSAIYALFGQFFVGVRCAAAGLDELLAGKLPAKP</sequence>
<keyword evidence="4" id="KW-0560">Oxidoreductase</keyword>
<dbReference type="Pfam" id="PF06778">
    <property type="entry name" value="Chlor_dismutase"/>
    <property type="match status" value="1"/>
</dbReference>
<dbReference type="PANTHER" id="PTHR36843">
    <property type="entry name" value="HEME-DEPENDENT PEROXIDASE YWFI-RELATED"/>
    <property type="match status" value="1"/>
</dbReference>
<dbReference type="GO" id="GO:0004601">
    <property type="term" value="F:peroxidase activity"/>
    <property type="evidence" value="ECO:0007669"/>
    <property type="project" value="UniProtKB-KW"/>
</dbReference>
<evidence type="ECO:0000256" key="1">
    <source>
        <dbReference type="ARBA" id="ARBA00022617"/>
    </source>
</evidence>
<gene>
    <name evidence="4" type="ORF">HYX28_01780</name>
</gene>
<dbReference type="InterPro" id="IPR011008">
    <property type="entry name" value="Dimeric_a/b-barrel"/>
</dbReference>
<keyword evidence="2" id="KW-0479">Metal-binding</keyword>
<dbReference type="InterPro" id="IPR010644">
    <property type="entry name" value="ChdC/CLD"/>
</dbReference>
<evidence type="ECO:0000256" key="2">
    <source>
        <dbReference type="ARBA" id="ARBA00022723"/>
    </source>
</evidence>
<comment type="caution">
    <text evidence="4">The sequence shown here is derived from an EMBL/GenBank/DDBJ whole genome shotgun (WGS) entry which is preliminary data.</text>
</comment>
<keyword evidence="4" id="KW-0575">Peroxidase</keyword>
<dbReference type="GO" id="GO:0020037">
    <property type="term" value="F:heme binding"/>
    <property type="evidence" value="ECO:0007669"/>
    <property type="project" value="InterPro"/>
</dbReference>